<dbReference type="AlphaFoldDB" id="A0A5M9J5J3"/>
<dbReference type="Proteomes" id="UP000322873">
    <property type="component" value="Unassembled WGS sequence"/>
</dbReference>
<keyword evidence="2" id="KW-0472">Membrane</keyword>
<evidence type="ECO:0000256" key="1">
    <source>
        <dbReference type="SAM" id="MobiDB-lite"/>
    </source>
</evidence>
<feature type="transmembrane region" description="Helical" evidence="2">
    <location>
        <begin position="238"/>
        <end position="258"/>
    </location>
</feature>
<keyword evidence="2" id="KW-0812">Transmembrane</keyword>
<keyword evidence="2" id="KW-1133">Transmembrane helix</keyword>
<gene>
    <name evidence="3" type="ORF">EYC84_010527</name>
</gene>
<feature type="region of interest" description="Disordered" evidence="1">
    <location>
        <begin position="356"/>
        <end position="381"/>
    </location>
</feature>
<reference evidence="3 4" key="1">
    <citation type="submission" date="2019-06" db="EMBL/GenBank/DDBJ databases">
        <title>Genome Sequence of the Brown Rot Fungal Pathogen Monilinia fructicola.</title>
        <authorList>
            <person name="De Miccolis Angelini R.M."/>
            <person name="Landi L."/>
            <person name="Abate D."/>
            <person name="Pollastro S."/>
            <person name="Romanazzi G."/>
            <person name="Faretra F."/>
        </authorList>
    </citation>
    <scope>NUCLEOTIDE SEQUENCE [LARGE SCALE GENOMIC DNA]</scope>
    <source>
        <strain evidence="3 4">Mfrc123</strain>
    </source>
</reference>
<evidence type="ECO:0000313" key="4">
    <source>
        <dbReference type="Proteomes" id="UP000322873"/>
    </source>
</evidence>
<protein>
    <submittedName>
        <fullName evidence="3">Uncharacterized protein</fullName>
    </submittedName>
</protein>
<dbReference type="EMBL" id="VICG01000019">
    <property type="protein sequence ID" value="KAA8563610.1"/>
    <property type="molecule type" value="Genomic_DNA"/>
</dbReference>
<sequence>MQGRLHYAASDNNNLSRNLQHGLQSRKMVFSSSQSNFASQITPTRSSTIIPTRLSASSTSQIIPTISPTQPRLNLDMASSNQIISDINEGSVDSDTSTDYVYAYDNAHTPKHHHTYVDYRSSPPYQSSDSSLSSGSSSSSNSYLDHQHHIETLTAPSETHTMIQNRNENSQLQPFDSLLSSGSISSSDSNLDQIGMRSSLETHSRVQNRDESLQTSTSQYTISNYIRVRLFKIIHHPIFFYMILTLTTYLTIVQLYTLSNYSCSSSLSSINTNTSTSLILRYPSTNFFFTEENGRESQRDESKPSPQAILIPAFQEGIIVPLVLYKQWWGDGMRLLEDVERLVVFVEEIRRGMEESDEGWDINKRNEKNERNENSENLGKEEKQWSIPKFFKPFLFPFGKNNSDFKFDAMEHQIEEEELREDEVELDILRKQIESIKGLKFNDIFLEIVEELVEDVEEGQVLGERVDKGDLGCGEVEGFKDRCK</sequence>
<keyword evidence="4" id="KW-1185">Reference proteome</keyword>
<feature type="compositionally biased region" description="Basic and acidic residues" evidence="1">
    <location>
        <begin position="361"/>
        <end position="381"/>
    </location>
</feature>
<feature type="compositionally biased region" description="Low complexity" evidence="1">
    <location>
        <begin position="121"/>
        <end position="144"/>
    </location>
</feature>
<proteinExistence type="predicted"/>
<feature type="region of interest" description="Disordered" evidence="1">
    <location>
        <begin position="114"/>
        <end position="144"/>
    </location>
</feature>
<name>A0A5M9J5J3_MONFR</name>
<evidence type="ECO:0000256" key="2">
    <source>
        <dbReference type="SAM" id="Phobius"/>
    </source>
</evidence>
<evidence type="ECO:0000313" key="3">
    <source>
        <dbReference type="EMBL" id="KAA8563610.1"/>
    </source>
</evidence>
<accession>A0A5M9J5J3</accession>
<comment type="caution">
    <text evidence="3">The sequence shown here is derived from an EMBL/GenBank/DDBJ whole genome shotgun (WGS) entry which is preliminary data.</text>
</comment>
<organism evidence="3 4">
    <name type="scientific">Monilinia fructicola</name>
    <name type="common">Brown rot fungus</name>
    <name type="synonym">Ciboria fructicola</name>
    <dbReference type="NCBI Taxonomy" id="38448"/>
    <lineage>
        <taxon>Eukaryota</taxon>
        <taxon>Fungi</taxon>
        <taxon>Dikarya</taxon>
        <taxon>Ascomycota</taxon>
        <taxon>Pezizomycotina</taxon>
        <taxon>Leotiomycetes</taxon>
        <taxon>Helotiales</taxon>
        <taxon>Sclerotiniaceae</taxon>
        <taxon>Monilinia</taxon>
    </lineage>
</organism>